<comment type="caution">
    <text evidence="2">The sequence shown here is derived from an EMBL/GenBank/DDBJ whole genome shotgun (WGS) entry which is preliminary data.</text>
</comment>
<evidence type="ECO:0000313" key="3">
    <source>
        <dbReference type="Proteomes" id="UP000553632"/>
    </source>
</evidence>
<evidence type="ECO:0000313" key="2">
    <source>
        <dbReference type="EMBL" id="KAF4729577.1"/>
    </source>
</evidence>
<keyword evidence="3" id="KW-1185">Reference proteome</keyword>
<accession>A0A7J6S9N6</accession>
<sequence length="850" mass="92294">MYYRLLQRSVQEAHDIVLVGDEATANASADTYDVKVDGRIFEEEFNTLSVIYRMTSSKFVPVMEPLPSVSDATSSLETHTSKPSVTHRPQSGVSLLALAPPPPPPKGVLAEQPCWVVQGSEVHFVAFNGIDQAGGVVLDKRWKSGIRFEGQLLAAAHVYTSLALAYRQTTGIANRQTVLTIYSGDSDIPLDKSRDYRLECAVSALSFGKANVLYAGTSDGGIYTIAEDRPPAPLDCGSLDGHEIISMSYSHRIPEGLLIVATTHRVCILRLGSDAEAAAAAGKEPVWVGSRGHHGRFAAALLDDGRVCCARPGGRLWLADINLLDDSCDYATLSVQTTLKLPSKNGRSISLGMLWVITDRHILSIGGSKKSVYLLDVETVEVAYDFGPLPNHHNGLPIIVTVSPIGRDPQQVLLHVGCHATSCITALVEAKVIGMPPDITLLSLSFSAETSNPRSLPTRSSPPSAAAASNSNSSRRSKSVTDWRPSEGASDNGGIEVYNLSNFPRAIEDTKGALPVVSIGKLRHPTSASGDGSRMEGEPAAKLVSSASEQQQQQTIEVISASQGASLPTVSKSAIARVCLRARLLSLSPALWASASQETTTPSWVMEALAEEHHSLTHIAVIRDELQEVFTRLGWAEARRHLVGMPPEGSGHSQRSIALSSSRRGCDDFRRRWFGSMEGGYDERVCKYLQLLPHFVIDPRRDLDLLVNMPLQALDKYPAGLLFLPEQSALPRALDTLRLCLPAACPSGLLRYTDEQCHSSINCRCLAQRVLQSVVDQRQYLSQTVSSLGPLLPTFLLHTLATGHTDLLSDVLLAMEESSIDIGEDILLWLWEQAWRHQHCRDSPDLTLSQ</sequence>
<organism evidence="2 3">
    <name type="scientific">Perkinsus olseni</name>
    <name type="common">Perkinsus atlanticus</name>
    <dbReference type="NCBI Taxonomy" id="32597"/>
    <lineage>
        <taxon>Eukaryota</taxon>
        <taxon>Sar</taxon>
        <taxon>Alveolata</taxon>
        <taxon>Perkinsozoa</taxon>
        <taxon>Perkinsea</taxon>
        <taxon>Perkinsida</taxon>
        <taxon>Perkinsidae</taxon>
        <taxon>Perkinsus</taxon>
    </lineage>
</organism>
<reference evidence="2 3" key="1">
    <citation type="submission" date="2020-04" db="EMBL/GenBank/DDBJ databases">
        <title>Perkinsus olseni comparative genomics.</title>
        <authorList>
            <person name="Bogema D.R."/>
        </authorList>
    </citation>
    <scope>NUCLEOTIDE SEQUENCE [LARGE SCALE GENOMIC DNA]</scope>
    <source>
        <strain evidence="2 3">ATCC PRA-207</strain>
    </source>
</reference>
<proteinExistence type="predicted"/>
<feature type="compositionally biased region" description="Low complexity" evidence="1">
    <location>
        <begin position="451"/>
        <end position="474"/>
    </location>
</feature>
<dbReference type="AlphaFoldDB" id="A0A7J6S9N6"/>
<gene>
    <name evidence="2" type="primary">AP4B1_3</name>
    <name evidence="2" type="ORF">FOZ63_027420</name>
</gene>
<evidence type="ECO:0000256" key="1">
    <source>
        <dbReference type="SAM" id="MobiDB-lite"/>
    </source>
</evidence>
<dbReference type="Proteomes" id="UP000553632">
    <property type="component" value="Unassembled WGS sequence"/>
</dbReference>
<dbReference type="EMBL" id="JABANO010019812">
    <property type="protein sequence ID" value="KAF4729577.1"/>
    <property type="molecule type" value="Genomic_DNA"/>
</dbReference>
<name>A0A7J6S9N6_PEROL</name>
<dbReference type="InterPro" id="IPR036322">
    <property type="entry name" value="WD40_repeat_dom_sf"/>
</dbReference>
<dbReference type="SUPFAM" id="SSF50978">
    <property type="entry name" value="WD40 repeat-like"/>
    <property type="match status" value="1"/>
</dbReference>
<feature type="region of interest" description="Disordered" evidence="1">
    <location>
        <begin position="451"/>
        <end position="495"/>
    </location>
</feature>
<protein>
    <submittedName>
        <fullName evidence="2">AP-4 complex subunit beta-1</fullName>
    </submittedName>
</protein>